<reference evidence="2 3" key="1">
    <citation type="journal article" date="2018" name="Sci. Rep.">
        <title>Genomic signatures of local adaptation to the degree of environmental predictability in rotifers.</title>
        <authorList>
            <person name="Franch-Gras L."/>
            <person name="Hahn C."/>
            <person name="Garcia-Roger E.M."/>
            <person name="Carmona M.J."/>
            <person name="Serra M."/>
            <person name="Gomez A."/>
        </authorList>
    </citation>
    <scope>NUCLEOTIDE SEQUENCE [LARGE SCALE GENOMIC DNA]</scope>
    <source>
        <strain evidence="2">HYR1</strain>
    </source>
</reference>
<dbReference type="InterPro" id="IPR001394">
    <property type="entry name" value="Peptidase_C19_UCH"/>
</dbReference>
<accession>A0A3M7Q8I1</accession>
<gene>
    <name evidence="2" type="ORF">BpHYR1_028164</name>
</gene>
<dbReference type="Gene3D" id="3.90.70.10">
    <property type="entry name" value="Cysteine proteinases"/>
    <property type="match status" value="1"/>
</dbReference>
<dbReference type="Proteomes" id="UP000276133">
    <property type="component" value="Unassembled WGS sequence"/>
</dbReference>
<dbReference type="GO" id="GO:0016579">
    <property type="term" value="P:protein deubiquitination"/>
    <property type="evidence" value="ECO:0007669"/>
    <property type="project" value="InterPro"/>
</dbReference>
<dbReference type="GO" id="GO:0005829">
    <property type="term" value="C:cytosol"/>
    <property type="evidence" value="ECO:0007669"/>
    <property type="project" value="TreeGrafter"/>
</dbReference>
<proteinExistence type="predicted"/>
<dbReference type="EMBL" id="REGN01007026">
    <property type="protein sequence ID" value="RNA07474.1"/>
    <property type="molecule type" value="Genomic_DNA"/>
</dbReference>
<feature type="non-terminal residue" evidence="2">
    <location>
        <position position="145"/>
    </location>
</feature>
<name>A0A3M7Q8I1_BRAPC</name>
<organism evidence="2 3">
    <name type="scientific">Brachionus plicatilis</name>
    <name type="common">Marine rotifer</name>
    <name type="synonym">Brachionus muelleri</name>
    <dbReference type="NCBI Taxonomy" id="10195"/>
    <lineage>
        <taxon>Eukaryota</taxon>
        <taxon>Metazoa</taxon>
        <taxon>Spiralia</taxon>
        <taxon>Gnathifera</taxon>
        <taxon>Rotifera</taxon>
        <taxon>Eurotatoria</taxon>
        <taxon>Monogononta</taxon>
        <taxon>Pseudotrocha</taxon>
        <taxon>Ploima</taxon>
        <taxon>Brachionidae</taxon>
        <taxon>Brachionus</taxon>
    </lineage>
</organism>
<protein>
    <submittedName>
        <fullName evidence="2">Ubiquitin carboxyl-terminal hydrolase 64E isoform X1</fullName>
        <ecNumber evidence="2">3.4.19.12</ecNumber>
    </submittedName>
</protein>
<dbReference type="PROSITE" id="PS50235">
    <property type="entry name" value="USP_3"/>
    <property type="match status" value="1"/>
</dbReference>
<dbReference type="OrthoDB" id="289038at2759"/>
<dbReference type="InterPro" id="IPR028889">
    <property type="entry name" value="USP"/>
</dbReference>
<keyword evidence="2" id="KW-0378">Hydrolase</keyword>
<dbReference type="SUPFAM" id="SSF54001">
    <property type="entry name" value="Cysteine proteinases"/>
    <property type="match status" value="1"/>
</dbReference>
<dbReference type="GO" id="GO:0004843">
    <property type="term" value="F:cysteine-type deubiquitinase activity"/>
    <property type="evidence" value="ECO:0007669"/>
    <property type="project" value="UniProtKB-EC"/>
</dbReference>
<dbReference type="PANTHER" id="PTHR24006">
    <property type="entry name" value="UBIQUITIN CARBOXYL-TERMINAL HYDROLASE"/>
    <property type="match status" value="1"/>
</dbReference>
<dbReference type="Pfam" id="PF00443">
    <property type="entry name" value="UCH"/>
    <property type="match status" value="1"/>
</dbReference>
<comment type="caution">
    <text evidence="2">The sequence shown here is derived from an EMBL/GenBank/DDBJ whole genome shotgun (WGS) entry which is preliminary data.</text>
</comment>
<dbReference type="STRING" id="10195.A0A3M7Q8I1"/>
<dbReference type="AlphaFoldDB" id="A0A3M7Q8I1"/>
<evidence type="ECO:0000313" key="2">
    <source>
        <dbReference type="EMBL" id="RNA07474.1"/>
    </source>
</evidence>
<sequence>MENSNDKDIHTCNTERAKVDVYLDVPLCIRPFGSDKTFESVEEALDAFIQPEILDENNKYYCETCQQKCAAHKGLKFESFPYILSLQLKRFDFDYRTMSRFKIGSVVTFPQTLNVKKYLPDTAAQEHCDYELFSIMIHSGSASGG</sequence>
<evidence type="ECO:0000259" key="1">
    <source>
        <dbReference type="PROSITE" id="PS50235"/>
    </source>
</evidence>
<dbReference type="InterPro" id="IPR050164">
    <property type="entry name" value="Peptidase_C19"/>
</dbReference>
<dbReference type="InterPro" id="IPR038765">
    <property type="entry name" value="Papain-like_cys_pep_sf"/>
</dbReference>
<feature type="domain" description="USP" evidence="1">
    <location>
        <begin position="1"/>
        <end position="145"/>
    </location>
</feature>
<dbReference type="EC" id="3.4.19.12" evidence="2"/>
<evidence type="ECO:0000313" key="3">
    <source>
        <dbReference type="Proteomes" id="UP000276133"/>
    </source>
</evidence>
<dbReference type="GO" id="GO:0005634">
    <property type="term" value="C:nucleus"/>
    <property type="evidence" value="ECO:0007669"/>
    <property type="project" value="TreeGrafter"/>
</dbReference>
<dbReference type="PANTHER" id="PTHR24006:SF702">
    <property type="entry name" value="UBIQUITIN CARBOXYL-TERMINAL HYDROLASE 47"/>
    <property type="match status" value="1"/>
</dbReference>
<keyword evidence="3" id="KW-1185">Reference proteome</keyword>